<evidence type="ECO:0000313" key="2">
    <source>
        <dbReference type="Proteomes" id="UP000034588"/>
    </source>
</evidence>
<organism evidence="1 2">
    <name type="scientific">Candidatus Gottesmanbacteria bacterium GW2011_GWB1_49_7</name>
    <dbReference type="NCBI Taxonomy" id="1618448"/>
    <lineage>
        <taxon>Bacteria</taxon>
        <taxon>Candidatus Gottesmaniibacteriota</taxon>
    </lineage>
</organism>
<reference evidence="1 2" key="1">
    <citation type="journal article" date="2015" name="Nature">
        <title>rRNA introns, odd ribosomes, and small enigmatic genomes across a large radiation of phyla.</title>
        <authorList>
            <person name="Brown C.T."/>
            <person name="Hug L.A."/>
            <person name="Thomas B.C."/>
            <person name="Sharon I."/>
            <person name="Castelle C.J."/>
            <person name="Singh A."/>
            <person name="Wilkins M.J."/>
            <person name="Williams K.H."/>
            <person name="Banfield J.F."/>
        </authorList>
    </citation>
    <scope>NUCLEOTIDE SEQUENCE [LARGE SCALE GENOMIC DNA]</scope>
</reference>
<comment type="caution">
    <text evidence="1">The sequence shown here is derived from an EMBL/GenBank/DDBJ whole genome shotgun (WGS) entry which is preliminary data.</text>
</comment>
<protein>
    <submittedName>
        <fullName evidence="1">Uncharacterized protein</fullName>
    </submittedName>
</protein>
<dbReference type="EMBL" id="LCQD01000022">
    <property type="protein sequence ID" value="KKW11253.1"/>
    <property type="molecule type" value="Genomic_DNA"/>
</dbReference>
<gene>
    <name evidence="1" type="ORF">UY48_C0022G0001</name>
</gene>
<proteinExistence type="predicted"/>
<evidence type="ECO:0000313" key="1">
    <source>
        <dbReference type="EMBL" id="KKW11253.1"/>
    </source>
</evidence>
<feature type="non-terminal residue" evidence="1">
    <location>
        <position position="40"/>
    </location>
</feature>
<accession>A0A0G1VXQ5</accession>
<dbReference type="AlphaFoldDB" id="A0A0G1VXQ5"/>
<sequence>MSNFFGAMGTALYDKLKAGTALTAELGGTLIHEGQAPDNQ</sequence>
<name>A0A0G1VXQ5_9BACT</name>
<dbReference type="Proteomes" id="UP000034588">
    <property type="component" value="Unassembled WGS sequence"/>
</dbReference>